<dbReference type="AlphaFoldDB" id="A0A318JSA1"/>
<name>A0A318JSA1_9NOCA</name>
<accession>A0A318JSA1</accession>
<feature type="signal peptide" evidence="1">
    <location>
        <begin position="1"/>
        <end position="31"/>
    </location>
</feature>
<comment type="caution">
    <text evidence="2">The sequence shown here is derived from an EMBL/GenBank/DDBJ whole genome shotgun (WGS) entry which is preliminary data.</text>
</comment>
<organism evidence="2 3">
    <name type="scientific">Nocardia tenerifensis</name>
    <dbReference type="NCBI Taxonomy" id="228006"/>
    <lineage>
        <taxon>Bacteria</taxon>
        <taxon>Bacillati</taxon>
        <taxon>Actinomycetota</taxon>
        <taxon>Actinomycetes</taxon>
        <taxon>Mycobacteriales</taxon>
        <taxon>Nocardiaceae</taxon>
        <taxon>Nocardia</taxon>
    </lineage>
</organism>
<evidence type="ECO:0000313" key="3">
    <source>
        <dbReference type="Proteomes" id="UP000247569"/>
    </source>
</evidence>
<dbReference type="RefSeq" id="WP_146251410.1">
    <property type="nucleotide sequence ID" value="NZ_QJKF01000026.1"/>
</dbReference>
<protein>
    <submittedName>
        <fullName evidence="2">Uncharacterized protein</fullName>
    </submittedName>
</protein>
<keyword evidence="3" id="KW-1185">Reference proteome</keyword>
<keyword evidence="1" id="KW-0732">Signal</keyword>
<gene>
    <name evidence="2" type="ORF">DFR70_12611</name>
</gene>
<dbReference type="Proteomes" id="UP000247569">
    <property type="component" value="Unassembled WGS sequence"/>
</dbReference>
<sequence length="106" mass="11148">MTVPGTRPRARKTLRATVLLGVLLAGATAGAGIVTAAPTSPIPPRLSQLSAEQQSWRDSDGVIWCPAHPQFPGCKPSGPSGPVLGYRYPAEDTAFTVWVRIAGGRR</sequence>
<dbReference type="EMBL" id="QJKF01000026">
    <property type="protein sequence ID" value="PXX53890.1"/>
    <property type="molecule type" value="Genomic_DNA"/>
</dbReference>
<reference evidence="2 3" key="1">
    <citation type="submission" date="2018-05" db="EMBL/GenBank/DDBJ databases">
        <title>Genomic Encyclopedia of Type Strains, Phase IV (KMG-IV): sequencing the most valuable type-strain genomes for metagenomic binning, comparative biology and taxonomic classification.</title>
        <authorList>
            <person name="Goeker M."/>
        </authorList>
    </citation>
    <scope>NUCLEOTIDE SEQUENCE [LARGE SCALE GENOMIC DNA]</scope>
    <source>
        <strain evidence="2 3">DSM 44704</strain>
    </source>
</reference>
<feature type="chain" id="PRO_5039168592" evidence="1">
    <location>
        <begin position="32"/>
        <end position="106"/>
    </location>
</feature>
<proteinExistence type="predicted"/>
<evidence type="ECO:0000256" key="1">
    <source>
        <dbReference type="SAM" id="SignalP"/>
    </source>
</evidence>
<evidence type="ECO:0000313" key="2">
    <source>
        <dbReference type="EMBL" id="PXX53890.1"/>
    </source>
</evidence>